<gene>
    <name evidence="2" type="ORF">D0U04_30840</name>
</gene>
<dbReference type="PANTHER" id="PTHR45527">
    <property type="entry name" value="NONRIBOSOMAL PEPTIDE SYNTHETASE"/>
    <property type="match status" value="1"/>
</dbReference>
<feature type="domain" description="Condensation" evidence="1">
    <location>
        <begin position="2"/>
        <end position="151"/>
    </location>
</feature>
<evidence type="ECO:0000313" key="2">
    <source>
        <dbReference type="EMBL" id="RFT61001.1"/>
    </source>
</evidence>
<reference evidence="2 3" key="1">
    <citation type="submission" date="2018-08" db="EMBL/GenBank/DDBJ databases">
        <title>Bacillus clarus sp. nov. strain PS00077A.</title>
        <authorList>
            <person name="Mendez Acevedo M."/>
            <person name="Carroll L."/>
            <person name="Mukherjee M."/>
            <person name="Wiedmann M."/>
            <person name="Kovac J."/>
        </authorList>
    </citation>
    <scope>NUCLEOTIDE SEQUENCE [LARGE SCALE GENOMIC DNA]</scope>
    <source>
        <strain evidence="2 3">PS00077A</strain>
    </source>
</reference>
<accession>A0ABX9KLG8</accession>
<dbReference type="Pfam" id="PF00668">
    <property type="entry name" value="Condensation"/>
    <property type="match status" value="1"/>
</dbReference>
<dbReference type="SUPFAM" id="SSF52777">
    <property type="entry name" value="CoA-dependent acyltransferases"/>
    <property type="match status" value="1"/>
</dbReference>
<evidence type="ECO:0000313" key="3">
    <source>
        <dbReference type="Proteomes" id="UP000264294"/>
    </source>
</evidence>
<feature type="non-terminal residue" evidence="2">
    <location>
        <position position="1"/>
    </location>
</feature>
<dbReference type="EMBL" id="QVOD01000175">
    <property type="protein sequence ID" value="RFT61001.1"/>
    <property type="molecule type" value="Genomic_DNA"/>
</dbReference>
<dbReference type="Gene3D" id="3.30.559.30">
    <property type="entry name" value="Nonribosomal peptide synthetase, condensation domain"/>
    <property type="match status" value="1"/>
</dbReference>
<protein>
    <recommendedName>
        <fullName evidence="1">Condensation domain-containing protein</fullName>
    </recommendedName>
</protein>
<proteinExistence type="predicted"/>
<dbReference type="PANTHER" id="PTHR45527:SF1">
    <property type="entry name" value="FATTY ACID SYNTHASE"/>
    <property type="match status" value="1"/>
</dbReference>
<dbReference type="InterPro" id="IPR001242">
    <property type="entry name" value="Condensation_dom"/>
</dbReference>
<name>A0ABX9KLG8_9BACI</name>
<comment type="caution">
    <text evidence="2">The sequence shown here is derived from an EMBL/GenBank/DDBJ whole genome shotgun (WGS) entry which is preliminary data.</text>
</comment>
<keyword evidence="3" id="KW-1185">Reference proteome</keyword>
<dbReference type="Proteomes" id="UP000264294">
    <property type="component" value="Unassembled WGS sequence"/>
</dbReference>
<dbReference type="RefSeq" id="WP_142920716.1">
    <property type="nucleotide sequence ID" value="NZ_QVOD01000175.1"/>
</dbReference>
<organism evidence="2 3">
    <name type="scientific">Bacillus clarus</name>
    <dbReference type="NCBI Taxonomy" id="2338372"/>
    <lineage>
        <taxon>Bacteria</taxon>
        <taxon>Bacillati</taxon>
        <taxon>Bacillota</taxon>
        <taxon>Bacilli</taxon>
        <taxon>Bacillales</taxon>
        <taxon>Bacillaceae</taxon>
        <taxon>Bacillus</taxon>
        <taxon>Bacillus cereus group</taxon>
    </lineage>
</organism>
<evidence type="ECO:0000259" key="1">
    <source>
        <dbReference type="Pfam" id="PF00668"/>
    </source>
</evidence>
<sequence>SKYWNDYLGGYEGQTQLPKVTSSVRDERYILKHLTYDLDKELTERLKQVASENQVTINTLMQTVWGMLLQKYNRSQDVVFGSVVSGRPADIPGIENMIGLFINTIPVRIRCDAKESFVDVMKKNQKQAVASHAYDTHPLYEIQAQTEQKQD</sequence>
<feature type="non-terminal residue" evidence="2">
    <location>
        <position position="151"/>
    </location>
</feature>